<evidence type="ECO:0000256" key="2">
    <source>
        <dbReference type="ARBA" id="ARBA00022801"/>
    </source>
</evidence>
<keyword evidence="2 4" id="KW-0378">Hydrolase</keyword>
<keyword evidence="5" id="KW-1185">Reference proteome</keyword>
<dbReference type="PANTHER" id="PTHR43046">
    <property type="entry name" value="GDP-MANNOSE MANNOSYL HYDROLASE"/>
    <property type="match status" value="1"/>
</dbReference>
<dbReference type="PROSITE" id="PS00893">
    <property type="entry name" value="NUDIX_BOX"/>
    <property type="match status" value="1"/>
</dbReference>
<dbReference type="GO" id="GO:0016787">
    <property type="term" value="F:hydrolase activity"/>
    <property type="evidence" value="ECO:0007669"/>
    <property type="project" value="UniProtKB-KW"/>
</dbReference>
<dbReference type="PANTHER" id="PTHR43046:SF14">
    <property type="entry name" value="MUTT_NUDIX FAMILY PROTEIN"/>
    <property type="match status" value="1"/>
</dbReference>
<dbReference type="PROSITE" id="PS51462">
    <property type="entry name" value="NUDIX"/>
    <property type="match status" value="1"/>
</dbReference>
<protein>
    <submittedName>
        <fullName evidence="4">NUDIX hydrolase</fullName>
    </submittedName>
</protein>
<dbReference type="InterPro" id="IPR020084">
    <property type="entry name" value="NUDIX_hydrolase_CS"/>
</dbReference>
<organism evidence="4 5">
    <name type="scientific">Frischella japonica</name>
    <dbReference type="NCBI Taxonomy" id="2741544"/>
    <lineage>
        <taxon>Bacteria</taxon>
        <taxon>Pseudomonadati</taxon>
        <taxon>Pseudomonadota</taxon>
        <taxon>Gammaproteobacteria</taxon>
        <taxon>Orbales</taxon>
        <taxon>Orbaceae</taxon>
        <taxon>Frischella</taxon>
    </lineage>
</organism>
<evidence type="ECO:0000313" key="5">
    <source>
        <dbReference type="Proteomes" id="UP000651208"/>
    </source>
</evidence>
<comment type="cofactor">
    <cofactor evidence="1">
        <name>Mg(2+)</name>
        <dbReference type="ChEBI" id="CHEBI:18420"/>
    </cofactor>
</comment>
<sequence>MQTNKKFRVAAVIENRYGEYLFIRENDDDYLILPGGEKENNEDYMETCKRELLEELGIHINELVFLGLIENFYILNNQKIEETLVIFKGYYHNQLTYHENNIKREFFWINIHSHAKHFKIKPRSIVNFLIQQKNYMAYREDI</sequence>
<accession>A0ABR7QUY7</accession>
<dbReference type="RefSeq" id="WP_187754403.1">
    <property type="nucleotide sequence ID" value="NZ_JABURY010000005.1"/>
</dbReference>
<dbReference type="InterPro" id="IPR000086">
    <property type="entry name" value="NUDIX_hydrolase_dom"/>
</dbReference>
<dbReference type="InterPro" id="IPR015797">
    <property type="entry name" value="NUDIX_hydrolase-like_dom_sf"/>
</dbReference>
<comment type="caution">
    <text evidence="4">The sequence shown here is derived from an EMBL/GenBank/DDBJ whole genome shotgun (WGS) entry which is preliminary data.</text>
</comment>
<dbReference type="Pfam" id="PF00293">
    <property type="entry name" value="NUDIX"/>
    <property type="match status" value="1"/>
</dbReference>
<evidence type="ECO:0000256" key="1">
    <source>
        <dbReference type="ARBA" id="ARBA00001946"/>
    </source>
</evidence>
<evidence type="ECO:0000259" key="3">
    <source>
        <dbReference type="PROSITE" id="PS51462"/>
    </source>
</evidence>
<name>A0ABR7QUY7_9GAMM</name>
<gene>
    <name evidence="4" type="ORF">FcAc13_01320</name>
</gene>
<dbReference type="SUPFAM" id="SSF55811">
    <property type="entry name" value="Nudix"/>
    <property type="match status" value="1"/>
</dbReference>
<dbReference type="Gene3D" id="3.90.79.10">
    <property type="entry name" value="Nucleoside Triphosphate Pyrophosphohydrolase"/>
    <property type="match status" value="1"/>
</dbReference>
<dbReference type="EMBL" id="JABURY010000005">
    <property type="protein sequence ID" value="MBC9129945.1"/>
    <property type="molecule type" value="Genomic_DNA"/>
</dbReference>
<dbReference type="Proteomes" id="UP000651208">
    <property type="component" value="Unassembled WGS sequence"/>
</dbReference>
<reference evidence="4 5" key="1">
    <citation type="submission" date="2020-06" db="EMBL/GenBank/DDBJ databases">
        <title>Frischella cerana isolated from Apis cerana gut homogenate.</title>
        <authorList>
            <person name="Wolter L.A."/>
            <person name="Suenami S."/>
            <person name="Miyazaki R."/>
        </authorList>
    </citation>
    <scope>NUCLEOTIDE SEQUENCE [LARGE SCALE GENOMIC DNA]</scope>
    <source>
        <strain evidence="4 5">Ac13</strain>
    </source>
</reference>
<proteinExistence type="predicted"/>
<feature type="domain" description="Nudix hydrolase" evidence="3">
    <location>
        <begin position="4"/>
        <end position="133"/>
    </location>
</feature>
<evidence type="ECO:0000313" key="4">
    <source>
        <dbReference type="EMBL" id="MBC9129945.1"/>
    </source>
</evidence>